<evidence type="ECO:0000313" key="2">
    <source>
        <dbReference type="EMBL" id="SCG57359.1"/>
    </source>
</evidence>
<evidence type="ECO:0000256" key="1">
    <source>
        <dbReference type="SAM" id="Phobius"/>
    </source>
</evidence>
<feature type="transmembrane region" description="Helical" evidence="1">
    <location>
        <begin position="76"/>
        <end position="101"/>
    </location>
</feature>
<keyword evidence="3" id="KW-1185">Reference proteome</keyword>
<keyword evidence="1" id="KW-1133">Transmembrane helix</keyword>
<evidence type="ECO:0000313" key="3">
    <source>
        <dbReference type="Proteomes" id="UP000198217"/>
    </source>
</evidence>
<name>A0A1C5IH38_9ACTN</name>
<gene>
    <name evidence="2" type="ORF">GA0070609_3299</name>
</gene>
<feature type="transmembrane region" description="Helical" evidence="1">
    <location>
        <begin position="6"/>
        <end position="26"/>
    </location>
</feature>
<keyword evidence="1" id="KW-0812">Transmembrane</keyword>
<reference evidence="2 3" key="1">
    <citation type="submission" date="2016-06" db="EMBL/GenBank/DDBJ databases">
        <authorList>
            <person name="Kjaerup R.B."/>
            <person name="Dalgaard T.S."/>
            <person name="Juul-Madsen H.R."/>
        </authorList>
    </citation>
    <scope>NUCLEOTIDE SEQUENCE [LARGE SCALE GENOMIC DNA]</scope>
    <source>
        <strain evidence="2 3">DSM 43904</strain>
    </source>
</reference>
<proteinExistence type="predicted"/>
<dbReference type="EMBL" id="LT607750">
    <property type="protein sequence ID" value="SCG57359.1"/>
    <property type="molecule type" value="Genomic_DNA"/>
</dbReference>
<dbReference type="InterPro" id="IPR008407">
    <property type="entry name" value="Brnchd-chn_aa_trnsp_AzlD"/>
</dbReference>
<organism evidence="2 3">
    <name type="scientific">Micromonospora echinaurantiaca</name>
    <dbReference type="NCBI Taxonomy" id="47857"/>
    <lineage>
        <taxon>Bacteria</taxon>
        <taxon>Bacillati</taxon>
        <taxon>Actinomycetota</taxon>
        <taxon>Actinomycetes</taxon>
        <taxon>Micromonosporales</taxon>
        <taxon>Micromonosporaceae</taxon>
        <taxon>Micromonospora</taxon>
    </lineage>
</organism>
<accession>A0A1C5IH38</accession>
<protein>
    <submittedName>
        <fullName evidence="2">Branched-chain amino acid transport protein (AzlD)</fullName>
    </submittedName>
</protein>
<dbReference type="RefSeq" id="WP_088994583.1">
    <property type="nucleotide sequence ID" value="NZ_LT607750.1"/>
</dbReference>
<dbReference type="Proteomes" id="UP000198217">
    <property type="component" value="Chromosome I"/>
</dbReference>
<dbReference type="AlphaFoldDB" id="A0A1C5IH38"/>
<keyword evidence="1" id="KW-0472">Membrane</keyword>
<sequence>MSSMLVTVLIFAVINYGVKAVGPVLLYERRFPEQVEAVIEALPAALLAGMLVSVVVDAQWRGLDPAILAGLTGAAVAWRLHAGQLVTVLVCLAITVAVRWLF</sequence>
<feature type="transmembrane region" description="Helical" evidence="1">
    <location>
        <begin position="38"/>
        <end position="56"/>
    </location>
</feature>
<dbReference type="Pfam" id="PF05437">
    <property type="entry name" value="AzlD"/>
    <property type="match status" value="1"/>
</dbReference>